<feature type="transmembrane region" description="Helical" evidence="1">
    <location>
        <begin position="86"/>
        <end position="107"/>
    </location>
</feature>
<dbReference type="Proteomes" id="UP000182915">
    <property type="component" value="Chromosome I"/>
</dbReference>
<evidence type="ECO:0000313" key="3">
    <source>
        <dbReference type="Proteomes" id="UP000182915"/>
    </source>
</evidence>
<feature type="transmembrane region" description="Helical" evidence="1">
    <location>
        <begin position="7"/>
        <end position="30"/>
    </location>
</feature>
<reference evidence="3" key="1">
    <citation type="submission" date="2016-10" db="EMBL/GenBank/DDBJ databases">
        <authorList>
            <person name="Varghese N."/>
            <person name="Submissions S."/>
        </authorList>
    </citation>
    <scope>NUCLEOTIDE SEQUENCE [LARGE SCALE GENOMIC DNA]</scope>
    <source>
        <strain evidence="3">DSM 45405</strain>
    </source>
</reference>
<sequence>MPTKPAIAAGFLGIVLGPFGLFCFAWVFIFAERAQYLSAVVAMGAAGCLLGLAALFVLVATRKVSPRIDVENFGTTVRPDRRLDRLLVAASVAGFVAMVCYAVFAPLDMLDIRPPRGYGRFLVGTCAVGALVGVFSLRQIFRARGTSYLRMTVQGIETATTMTTQERSWDEVTDVVDRKPDTRQASGAIYILTADGRTRELPASWYTPGGHALGEVLRFYWQHPEAREELADDRVVHRLEAELQNPS</sequence>
<keyword evidence="1" id="KW-1133">Transmembrane helix</keyword>
<keyword evidence="1" id="KW-0472">Membrane</keyword>
<feature type="transmembrane region" description="Helical" evidence="1">
    <location>
        <begin position="119"/>
        <end position="141"/>
    </location>
</feature>
<gene>
    <name evidence="2" type="ORF">SAMN04489835_2231</name>
</gene>
<evidence type="ECO:0000313" key="2">
    <source>
        <dbReference type="EMBL" id="SEH62989.1"/>
    </source>
</evidence>
<dbReference type="AlphaFoldDB" id="A0A1H6JKR4"/>
<evidence type="ECO:0000256" key="1">
    <source>
        <dbReference type="SAM" id="Phobius"/>
    </source>
</evidence>
<feature type="transmembrane region" description="Helical" evidence="1">
    <location>
        <begin position="36"/>
        <end position="59"/>
    </location>
</feature>
<dbReference type="RefSeq" id="WP_157897655.1">
    <property type="nucleotide sequence ID" value="NZ_LT629971.1"/>
</dbReference>
<proteinExistence type="predicted"/>
<dbReference type="OrthoDB" id="4376447at2"/>
<keyword evidence="1" id="KW-0812">Transmembrane</keyword>
<dbReference type="STRING" id="370526.SAMN04489835_2231"/>
<protein>
    <recommendedName>
        <fullName evidence="4">PH domain-containing protein</fullName>
    </recommendedName>
</protein>
<evidence type="ECO:0008006" key="4">
    <source>
        <dbReference type="Google" id="ProtNLM"/>
    </source>
</evidence>
<organism evidence="2 3">
    <name type="scientific">Mycolicibacterium rutilum</name>
    <name type="common">Mycobacterium rutilum</name>
    <dbReference type="NCBI Taxonomy" id="370526"/>
    <lineage>
        <taxon>Bacteria</taxon>
        <taxon>Bacillati</taxon>
        <taxon>Actinomycetota</taxon>
        <taxon>Actinomycetes</taxon>
        <taxon>Mycobacteriales</taxon>
        <taxon>Mycobacteriaceae</taxon>
        <taxon>Mycolicibacterium</taxon>
    </lineage>
</organism>
<accession>A0A1H6JKR4</accession>
<name>A0A1H6JKR4_MYCRU</name>
<dbReference type="EMBL" id="LT629971">
    <property type="protein sequence ID" value="SEH62989.1"/>
    <property type="molecule type" value="Genomic_DNA"/>
</dbReference>
<keyword evidence="3" id="KW-1185">Reference proteome</keyword>